<feature type="transmembrane region" description="Helical" evidence="1">
    <location>
        <begin position="84"/>
        <end position="103"/>
    </location>
</feature>
<keyword evidence="1" id="KW-0812">Transmembrane</keyword>
<dbReference type="PANTHER" id="PTHR40031">
    <property type="entry name" value="HYPOTHETICAL MEMBRANE SPANNING PROTEIN"/>
    <property type="match status" value="1"/>
</dbReference>
<proteinExistence type="predicted"/>
<evidence type="ECO:0000313" key="2">
    <source>
        <dbReference type="EMBL" id="QJR34153.1"/>
    </source>
</evidence>
<dbReference type="Pfam" id="PF04307">
    <property type="entry name" value="YdjM"/>
    <property type="match status" value="1"/>
</dbReference>
<feature type="transmembrane region" description="Helical" evidence="1">
    <location>
        <begin position="240"/>
        <end position="258"/>
    </location>
</feature>
<gene>
    <name evidence="2" type="ORF">HKW67_00805</name>
</gene>
<accession>A0A6M4IH29</accession>
<dbReference type="KEGG" id="ggr:HKW67_00805"/>
<evidence type="ECO:0000256" key="1">
    <source>
        <dbReference type="SAM" id="Phobius"/>
    </source>
</evidence>
<dbReference type="RefSeq" id="WP_171223579.1">
    <property type="nucleotide sequence ID" value="NZ_CP053085.1"/>
</dbReference>
<keyword evidence="1" id="KW-0472">Membrane</keyword>
<dbReference type="Proteomes" id="UP000500938">
    <property type="component" value="Chromosome"/>
</dbReference>
<reference evidence="2 3" key="1">
    <citation type="submission" date="2020-05" db="EMBL/GenBank/DDBJ databases">
        <title>Complete genome sequence of Gemmatimonas greenlandica TET16.</title>
        <authorList>
            <person name="Zeng Y."/>
        </authorList>
    </citation>
    <scope>NUCLEOTIDE SEQUENCE [LARGE SCALE GENOMIC DNA]</scope>
    <source>
        <strain evidence="2 3">TET16</strain>
    </source>
</reference>
<dbReference type="AlphaFoldDB" id="A0A6M4IH29"/>
<name>A0A6M4IH29_9BACT</name>
<dbReference type="EMBL" id="CP053085">
    <property type="protein sequence ID" value="QJR34153.1"/>
    <property type="molecule type" value="Genomic_DNA"/>
</dbReference>
<feature type="transmembrane region" description="Helical" evidence="1">
    <location>
        <begin position="123"/>
        <end position="141"/>
    </location>
</feature>
<dbReference type="InterPro" id="IPR053170">
    <property type="entry name" value="Transcription_regulator"/>
</dbReference>
<keyword evidence="3" id="KW-1185">Reference proteome</keyword>
<sequence length="439" mass="46355">MDNVTHALAGLLLADATVSYVQRRIGRASPMGAEAPSLARFRRAAVVLGIAAAEFPDADLVYSGPMVAMGKLGYLLHHRGHTHTVVWALVSAVVLWWATRWWWQRGLKGRERADASSAIVSRVGARALFMLALVGTLSHLALDFTNSYGVHPFWPFDNRWYYGDAVFIVEPWLMVVAIPPLAWGPRGIAGRVLLLLALVAILALCWFAGQVSPPVALGITIMSLVGMLLQRAVSAAARPLTGIAAWVVVTIMFFLSSVQARAVVTELVNDGSLRDVVLTPAAADPRCFSAMVVTSTSTEYRVTTATVAPWSSGLNAAGCLSTGSGAGRNTLGALPGTSPSVPFAASPAVAWGETWAVPRAEFVALAATRCEFAAAMRFMRTPVWSLDASGMAIVTDARFGVGGGGFAGLSVAPGTGCPLTGKWIPPWVPPRADVLAPGR</sequence>
<keyword evidence="1" id="KW-1133">Transmembrane helix</keyword>
<protein>
    <submittedName>
        <fullName evidence="2">Metal-dependent hydrolase</fullName>
    </submittedName>
</protein>
<feature type="transmembrane region" description="Helical" evidence="1">
    <location>
        <begin position="215"/>
        <end position="233"/>
    </location>
</feature>
<evidence type="ECO:0000313" key="3">
    <source>
        <dbReference type="Proteomes" id="UP000500938"/>
    </source>
</evidence>
<dbReference type="InterPro" id="IPR007404">
    <property type="entry name" value="YdjM-like"/>
</dbReference>
<organism evidence="2 3">
    <name type="scientific">Gemmatimonas groenlandica</name>
    <dbReference type="NCBI Taxonomy" id="2732249"/>
    <lineage>
        <taxon>Bacteria</taxon>
        <taxon>Pseudomonadati</taxon>
        <taxon>Gemmatimonadota</taxon>
        <taxon>Gemmatimonadia</taxon>
        <taxon>Gemmatimonadales</taxon>
        <taxon>Gemmatimonadaceae</taxon>
        <taxon>Gemmatimonas</taxon>
    </lineage>
</organism>
<feature type="transmembrane region" description="Helical" evidence="1">
    <location>
        <begin position="161"/>
        <end position="181"/>
    </location>
</feature>
<keyword evidence="2" id="KW-0378">Hydrolase</keyword>
<feature type="transmembrane region" description="Helical" evidence="1">
    <location>
        <begin position="188"/>
        <end position="209"/>
    </location>
</feature>
<dbReference type="PANTHER" id="PTHR40031:SF1">
    <property type="entry name" value="MEMBRANE-BOUND METAL-DEPENDENT HYDROLASE"/>
    <property type="match status" value="1"/>
</dbReference>
<dbReference type="GO" id="GO:0016787">
    <property type="term" value="F:hydrolase activity"/>
    <property type="evidence" value="ECO:0007669"/>
    <property type="project" value="UniProtKB-KW"/>
</dbReference>